<dbReference type="Pfam" id="PF13739">
    <property type="entry name" value="PdaC"/>
    <property type="match status" value="1"/>
</dbReference>
<reference evidence="3 4" key="1">
    <citation type="journal article" date="2015" name="Int. J. Syst. Evol. Microbiol.">
        <title>Winogradskyella litoriviva sp. nov., isolated from coastal seawater.</title>
        <authorList>
            <person name="Nedashkovskaya O.I."/>
            <person name="Kukhlevskiy A.D."/>
            <person name="Zhukova N.V."/>
            <person name="Kim S.J."/>
            <person name="Rhee S.K."/>
            <person name="Mikhailov V.V."/>
        </authorList>
    </citation>
    <scope>NUCLEOTIDE SEQUENCE [LARGE SCALE GENOMIC DNA]</scope>
    <source>
        <strain evidence="3 4">KMM6491</strain>
    </source>
</reference>
<dbReference type="Gene3D" id="3.30.565.40">
    <property type="entry name" value="Fervidobacterium nodosum Rt17-B1 like"/>
    <property type="match status" value="1"/>
</dbReference>
<evidence type="ECO:0000313" key="3">
    <source>
        <dbReference type="EMBL" id="NRD22035.1"/>
    </source>
</evidence>
<proteinExistence type="predicted"/>
<dbReference type="RefSeq" id="WP_173299691.1">
    <property type="nucleotide sequence ID" value="NZ_JABRWQ010000001.1"/>
</dbReference>
<evidence type="ECO:0000259" key="1">
    <source>
        <dbReference type="Pfam" id="PF11738"/>
    </source>
</evidence>
<feature type="domain" description="DUF3298" evidence="1">
    <location>
        <begin position="160"/>
        <end position="230"/>
    </location>
</feature>
<dbReference type="Gene3D" id="3.90.640.20">
    <property type="entry name" value="Heat-shock cognate protein, ATPase"/>
    <property type="match status" value="1"/>
</dbReference>
<feature type="domain" description="Deacetylase PdaC" evidence="2">
    <location>
        <begin position="38"/>
        <end position="135"/>
    </location>
</feature>
<organism evidence="3 4">
    <name type="scientific">Winogradskyella litoriviva</name>
    <dbReference type="NCBI Taxonomy" id="1220182"/>
    <lineage>
        <taxon>Bacteria</taxon>
        <taxon>Pseudomonadati</taxon>
        <taxon>Bacteroidota</taxon>
        <taxon>Flavobacteriia</taxon>
        <taxon>Flavobacteriales</taxon>
        <taxon>Flavobacteriaceae</taxon>
        <taxon>Winogradskyella</taxon>
    </lineage>
</organism>
<accession>A0ABX2E138</accession>
<gene>
    <name evidence="3" type="ORF">HNV10_02200</name>
</gene>
<evidence type="ECO:0000259" key="2">
    <source>
        <dbReference type="Pfam" id="PF13739"/>
    </source>
</evidence>
<dbReference type="InterPro" id="IPR021729">
    <property type="entry name" value="DUF3298"/>
</dbReference>
<name>A0ABX2E138_9FLAO</name>
<dbReference type="InterPro" id="IPR025303">
    <property type="entry name" value="PdaC"/>
</dbReference>
<protein>
    <submittedName>
        <fullName evidence="3">DUF4163 domain-containing protein</fullName>
    </submittedName>
</protein>
<dbReference type="Proteomes" id="UP000805085">
    <property type="component" value="Unassembled WGS sequence"/>
</dbReference>
<dbReference type="PROSITE" id="PS51257">
    <property type="entry name" value="PROKAR_LIPOPROTEIN"/>
    <property type="match status" value="1"/>
</dbReference>
<dbReference type="InterPro" id="IPR037126">
    <property type="entry name" value="PdaC/RsiV-like_sf"/>
</dbReference>
<dbReference type="EMBL" id="JABRWQ010000001">
    <property type="protein sequence ID" value="NRD22035.1"/>
    <property type="molecule type" value="Genomic_DNA"/>
</dbReference>
<comment type="caution">
    <text evidence="3">The sequence shown here is derived from an EMBL/GenBank/DDBJ whole genome shotgun (WGS) entry which is preliminary data.</text>
</comment>
<keyword evidence="4" id="KW-1185">Reference proteome</keyword>
<evidence type="ECO:0000313" key="4">
    <source>
        <dbReference type="Proteomes" id="UP000805085"/>
    </source>
</evidence>
<dbReference type="Pfam" id="PF11738">
    <property type="entry name" value="DUF3298"/>
    <property type="match status" value="1"/>
</dbReference>
<sequence length="239" mass="27250">MKHIPSILVFILALTSCTSDIKPATFKTISVNEVFDAQITATYSKAEGDSELSNTINTNVENVIIETLSTPENKIDLKTLIQDFNTEYLKFKKNFSEESEPVWELDIESELTYQSESVISIAISIYEFKGGAHGNDQIKFLNLDAKTGRVLDLNDIIENKEEFKTLAKSHFKKTFELENSTVNMEDFFFGEPFQLPENIGYSDEGLVLLYNVYEVATYDQGYIEFVIPFEELDSILRIL</sequence>